<dbReference type="RefSeq" id="YP_008060332.1">
    <property type="nucleotide sequence ID" value="NC_021340.1"/>
</dbReference>
<dbReference type="GeneID" id="16194302"/>
<evidence type="ECO:0000313" key="2">
    <source>
        <dbReference type="EMBL" id="AGM11188.1"/>
    </source>
</evidence>
<protein>
    <submittedName>
        <fullName evidence="2">Uncharacterized protein</fullName>
    </submittedName>
</protein>
<dbReference type="Proteomes" id="UP000203112">
    <property type="component" value="Segment"/>
</dbReference>
<sequence length="185" mass="21461">MTDYSEVAIPDKPPTEYEWPERRAEILKFIENKGHPWGFNKSQLARRYGVSDVQIHKDFDRLREWYQDRVGEDALEASDLAYRRIIQEQMSNGEYEKARRALDSWNEWLEDRGKQEKAPERIDMNLDASIEKREQKALIGVDLGSFEGVDQSQMVGLDLEDLEDEEPLEDGVEVPLQNGDGGDDD</sequence>
<keyword evidence="3" id="KW-1185">Reference proteome</keyword>
<dbReference type="KEGG" id="vg:16194302"/>
<dbReference type="EMBL" id="KC292024">
    <property type="protein sequence ID" value="AGM11188.1"/>
    <property type="molecule type" value="Genomic_DNA"/>
</dbReference>
<feature type="region of interest" description="Disordered" evidence="1">
    <location>
        <begin position="164"/>
        <end position="185"/>
    </location>
</feature>
<evidence type="ECO:0000313" key="3">
    <source>
        <dbReference type="Proteomes" id="UP000203112"/>
    </source>
</evidence>
<dbReference type="OrthoDB" id="27167at10239"/>
<reference evidence="2 3" key="1">
    <citation type="submission" date="2012-12" db="EMBL/GenBank/DDBJ databases">
        <authorList>
            <person name="Sencilo A."/>
            <person name="Jacobs-Sera D."/>
            <person name="Russell D.A."/>
            <person name="Ko C."/>
            <person name="Atanasova N."/>
            <person name="Osterlund E."/>
            <person name="Oksanen H.M."/>
            <person name="Bamford D.H."/>
            <person name="Hatfull G.F."/>
            <person name="Roine E."/>
            <person name="Hendrix R.W."/>
        </authorList>
    </citation>
    <scope>NUCLEOTIDE SEQUENCE [LARGE SCALE GENOMIC DNA]</scope>
</reference>
<name>R4TLZ7_9CAUD</name>
<proteinExistence type="predicted"/>
<evidence type="ECO:0000256" key="1">
    <source>
        <dbReference type="SAM" id="MobiDB-lite"/>
    </source>
</evidence>
<gene>
    <name evidence="2" type="primary">23</name>
    <name evidence="2" type="ORF">HHTV2_23</name>
</gene>
<accession>R4TLZ7</accession>
<organism evidence="2 3">
    <name type="scientific">Haloarcula hispanica tailed virus 2</name>
    <dbReference type="NCBI Taxonomy" id="1273751"/>
    <lineage>
        <taxon>Viruses</taxon>
        <taxon>Duplodnaviria</taxon>
        <taxon>Heunggongvirae</taxon>
        <taxon>Uroviricota</taxon>
        <taxon>Caudoviricetes</taxon>
        <taxon>Saparoviridae</taxon>
        <taxon>Halohivirus</taxon>
        <taxon>Halohivirus suolae</taxon>
        <taxon>Halohivirus HHTV2</taxon>
    </lineage>
</organism>